<dbReference type="GO" id="GO:0035591">
    <property type="term" value="F:signaling adaptor activity"/>
    <property type="evidence" value="ECO:0007669"/>
    <property type="project" value="TreeGrafter"/>
</dbReference>
<sequence length="482" mass="56182">MNIIEQKRRDILNDSSTATSQRELLDILENLLPTVDSIIFKEPLHGDLDFAVMQECGFNNVTSLVFEAGDITSIRNLPKQITRIHIPNNLLAHLEDLPESLVDLNAAGNGLQRIDLSALQNLKSVNISNNELTELILSPSIETLLCENNKLVELDLDGMDTLKTLNCNGNPLLSITNFQDTISNFTMESNPALEIRKKMDQTEKKEVKSNIEFKQALNQYFEIKNEYEETKKEKKTILYQRYKKRGISKIERRQLLNDYKMPCVFCQRPVNTNFSIKGHIYKAVCGDEKSPCNLHIEIYSGEYKEIKEMLNFFRNLMEKEKEDIIKIKMDSLLNYKSEKKSVKVFKKNLEEYNEISDFFKIIEKDYEDLFFNKETDTKIKTKISNIFKLQEQMREMIDNYKRTSIEIGAGSQQMLSDIMLFYVEKLFPLYKNLHESKYPFKEIELSGNVDNPVFTLIQKSLEFNKLDYSYGNREPEVISFTV</sequence>
<reference evidence="3" key="1">
    <citation type="journal article" date="2020" name="Nature">
        <title>Giant virus diversity and host interactions through global metagenomics.</title>
        <authorList>
            <person name="Schulz F."/>
            <person name="Roux S."/>
            <person name="Paez-Espino D."/>
            <person name="Jungbluth S."/>
            <person name="Walsh D.A."/>
            <person name="Denef V.J."/>
            <person name="McMahon K.D."/>
            <person name="Konstantinidis K.T."/>
            <person name="Eloe-Fadrosh E.A."/>
            <person name="Kyrpides N.C."/>
            <person name="Woyke T."/>
        </authorList>
    </citation>
    <scope>NUCLEOTIDE SEQUENCE</scope>
    <source>
        <strain evidence="3">GVMAG-M-3300023184-182</strain>
    </source>
</reference>
<evidence type="ECO:0000313" key="3">
    <source>
        <dbReference type="EMBL" id="QHT85733.1"/>
    </source>
</evidence>
<keyword evidence="1" id="KW-0433">Leucine-rich repeat</keyword>
<accession>A0A6C0I0T4</accession>
<dbReference type="Gene3D" id="3.80.10.10">
    <property type="entry name" value="Ribonuclease Inhibitor"/>
    <property type="match status" value="1"/>
</dbReference>
<name>A0A6C0I0T4_9ZZZZ</name>
<dbReference type="AlphaFoldDB" id="A0A6C0I0T4"/>
<dbReference type="InterPro" id="IPR052574">
    <property type="entry name" value="CDIRP"/>
</dbReference>
<proteinExistence type="predicted"/>
<dbReference type="InterPro" id="IPR032675">
    <property type="entry name" value="LRR_dom_sf"/>
</dbReference>
<evidence type="ECO:0000256" key="2">
    <source>
        <dbReference type="ARBA" id="ARBA00022737"/>
    </source>
</evidence>
<dbReference type="PANTHER" id="PTHR47566:SF1">
    <property type="entry name" value="PROTEIN NUD1"/>
    <property type="match status" value="1"/>
</dbReference>
<dbReference type="EMBL" id="MN740044">
    <property type="protein sequence ID" value="QHT85733.1"/>
    <property type="molecule type" value="Genomic_DNA"/>
</dbReference>
<keyword evidence="2" id="KW-0677">Repeat</keyword>
<protein>
    <recommendedName>
        <fullName evidence="4">Leucine-rich repeat domain-containing protein</fullName>
    </recommendedName>
</protein>
<dbReference type="SUPFAM" id="SSF52058">
    <property type="entry name" value="L domain-like"/>
    <property type="match status" value="1"/>
</dbReference>
<dbReference type="PANTHER" id="PTHR47566">
    <property type="match status" value="1"/>
</dbReference>
<evidence type="ECO:0008006" key="4">
    <source>
        <dbReference type="Google" id="ProtNLM"/>
    </source>
</evidence>
<organism evidence="3">
    <name type="scientific">viral metagenome</name>
    <dbReference type="NCBI Taxonomy" id="1070528"/>
    <lineage>
        <taxon>unclassified sequences</taxon>
        <taxon>metagenomes</taxon>
        <taxon>organismal metagenomes</taxon>
    </lineage>
</organism>
<evidence type="ECO:0000256" key="1">
    <source>
        <dbReference type="ARBA" id="ARBA00022614"/>
    </source>
</evidence>